<dbReference type="InterPro" id="IPR038333">
    <property type="entry name" value="T1MK-like_N_sf"/>
</dbReference>
<sequence length="520" mass="58249">MAKENNGDLGFTAELFKAADKLRGNLEPSEYKHVALGLIFLKYISDAFDGLHAKLEADKYADAEDPEEYLAENVFWVPKEARWGHLQANAKRPEIGKLIDEAMEAIERFPSNEGLKGVLPKNYARPTLNKTMLGELIDLFSNIGLHDTSDKAKDLLGRVYEYFLSGFASSEGKRGGEFFTPRSVVRTLVMMLEPYKGRVYDPCCGSGGMFVQSEKFIEEHGGRRNDIAVYGQEINHTTWRLAKMNLAVQGIDADIRWNNEGSFHRDELPDLKADFILANPPFNISDWGGERLAEDARWKFRRPPSGNANFGWLQHIIHHLAPRGTAGVVLANGSMSSQQSGEGEIRKAMIEADQVDCMVALPGQLFYSTQIPACLWILARDKSANGHRDRRGEILFIDARKLGFMVDRVRREFTGEDVEKIAGAYRRWRSKPETRTKNGGADYADEPGFCKSASLEEVRGHGHVLTPGRYVGAADAEDDGVSFREKFEALRSTLERQFADAEELSALIRTNLDGVGDHVR</sequence>
<evidence type="ECO:0000256" key="4">
    <source>
        <dbReference type="ARBA" id="ARBA00022679"/>
    </source>
</evidence>
<keyword evidence="6" id="KW-0680">Restriction system</keyword>
<keyword evidence="4 10" id="KW-0808">Transferase</keyword>
<evidence type="ECO:0000259" key="8">
    <source>
        <dbReference type="Pfam" id="PF02384"/>
    </source>
</evidence>
<evidence type="ECO:0000313" key="11">
    <source>
        <dbReference type="Proteomes" id="UP000535276"/>
    </source>
</evidence>
<dbReference type="InterPro" id="IPR029063">
    <property type="entry name" value="SAM-dependent_MTases_sf"/>
</dbReference>
<dbReference type="SUPFAM" id="SSF53335">
    <property type="entry name" value="S-adenosyl-L-methionine-dependent methyltransferases"/>
    <property type="match status" value="1"/>
</dbReference>
<dbReference type="GO" id="GO:0008170">
    <property type="term" value="F:N-methyltransferase activity"/>
    <property type="evidence" value="ECO:0007669"/>
    <property type="project" value="InterPro"/>
</dbReference>
<dbReference type="Pfam" id="PF02384">
    <property type="entry name" value="N6_Mtase"/>
    <property type="match status" value="1"/>
</dbReference>
<comment type="catalytic activity">
    <reaction evidence="7">
        <text>a 2'-deoxyadenosine in DNA + S-adenosyl-L-methionine = an N(6)-methyl-2'-deoxyadenosine in DNA + S-adenosyl-L-homocysteine + H(+)</text>
        <dbReference type="Rhea" id="RHEA:15197"/>
        <dbReference type="Rhea" id="RHEA-COMP:12418"/>
        <dbReference type="Rhea" id="RHEA-COMP:12419"/>
        <dbReference type="ChEBI" id="CHEBI:15378"/>
        <dbReference type="ChEBI" id="CHEBI:57856"/>
        <dbReference type="ChEBI" id="CHEBI:59789"/>
        <dbReference type="ChEBI" id="CHEBI:90615"/>
        <dbReference type="ChEBI" id="CHEBI:90616"/>
        <dbReference type="EC" id="2.1.1.72"/>
    </reaction>
</comment>
<dbReference type="PRINTS" id="PR00507">
    <property type="entry name" value="N12N6MTFRASE"/>
</dbReference>
<reference evidence="10 11" key="1">
    <citation type="submission" date="2020-07" db="EMBL/GenBank/DDBJ databases">
        <title>Genomic Encyclopedia of Type Strains, Phase IV (KMG-V): Genome sequencing to study the core and pangenomes of soil and plant-associated prokaryotes.</title>
        <authorList>
            <person name="Whitman W."/>
        </authorList>
    </citation>
    <scope>NUCLEOTIDE SEQUENCE [LARGE SCALE GENOMIC DNA]</scope>
    <source>
        <strain evidence="10 11">SEMIA 4052</strain>
    </source>
</reference>
<feature type="domain" description="DNA methylase adenine-specific" evidence="8">
    <location>
        <begin position="152"/>
        <end position="478"/>
    </location>
</feature>
<dbReference type="InterPro" id="IPR052916">
    <property type="entry name" value="Type-I_RE_MTase_Subunit"/>
</dbReference>
<dbReference type="EC" id="2.1.1.72" evidence="2"/>
<name>A0A7Z0IXY7_RHILE</name>
<evidence type="ECO:0000256" key="2">
    <source>
        <dbReference type="ARBA" id="ARBA00011900"/>
    </source>
</evidence>
<evidence type="ECO:0000256" key="3">
    <source>
        <dbReference type="ARBA" id="ARBA00022603"/>
    </source>
</evidence>
<dbReference type="Gene3D" id="1.20.1260.30">
    <property type="match status" value="1"/>
</dbReference>
<keyword evidence="5" id="KW-0949">S-adenosyl-L-methionine</keyword>
<organism evidence="10 11">
    <name type="scientific">Rhizobium leguminosarum</name>
    <dbReference type="NCBI Taxonomy" id="384"/>
    <lineage>
        <taxon>Bacteria</taxon>
        <taxon>Pseudomonadati</taxon>
        <taxon>Pseudomonadota</taxon>
        <taxon>Alphaproteobacteria</taxon>
        <taxon>Hyphomicrobiales</taxon>
        <taxon>Rhizobiaceae</taxon>
        <taxon>Rhizobium/Agrobacterium group</taxon>
        <taxon>Rhizobium</taxon>
    </lineage>
</organism>
<feature type="domain" description="N6 adenine-specific DNA methyltransferase N-terminal" evidence="9">
    <location>
        <begin position="13"/>
        <end position="140"/>
    </location>
</feature>
<dbReference type="PANTHER" id="PTHR42998:SF1">
    <property type="entry name" value="TYPE I RESTRICTION ENZYME HINDI METHYLASE SUBUNIT"/>
    <property type="match status" value="1"/>
</dbReference>
<dbReference type="Gene3D" id="3.40.50.150">
    <property type="entry name" value="Vaccinia Virus protein VP39"/>
    <property type="match status" value="1"/>
</dbReference>
<dbReference type="GO" id="GO:0032259">
    <property type="term" value="P:methylation"/>
    <property type="evidence" value="ECO:0007669"/>
    <property type="project" value="UniProtKB-KW"/>
</dbReference>
<dbReference type="Proteomes" id="UP000535276">
    <property type="component" value="Unassembled WGS sequence"/>
</dbReference>
<dbReference type="AlphaFoldDB" id="A0A7Z0IXY7"/>
<proteinExistence type="inferred from homology"/>
<protein>
    <recommendedName>
        <fullName evidence="2">site-specific DNA-methyltransferase (adenine-specific)</fullName>
        <ecNumber evidence="2">2.1.1.72</ecNumber>
    </recommendedName>
</protein>
<dbReference type="Pfam" id="PF12161">
    <property type="entry name" value="HsdM_N"/>
    <property type="match status" value="1"/>
</dbReference>
<dbReference type="GO" id="GO:0009007">
    <property type="term" value="F:site-specific DNA-methyltransferase (adenine-specific) activity"/>
    <property type="evidence" value="ECO:0007669"/>
    <property type="project" value="UniProtKB-EC"/>
</dbReference>
<dbReference type="GO" id="GO:0003677">
    <property type="term" value="F:DNA binding"/>
    <property type="evidence" value="ECO:0007669"/>
    <property type="project" value="InterPro"/>
</dbReference>
<dbReference type="InterPro" id="IPR003356">
    <property type="entry name" value="DNA_methylase_A-5"/>
</dbReference>
<dbReference type="RefSeq" id="WP_179611447.1">
    <property type="nucleotide sequence ID" value="NZ_JACBZV010000003.1"/>
</dbReference>
<dbReference type="InterPro" id="IPR022749">
    <property type="entry name" value="D12N6_MeTrfase_N"/>
</dbReference>
<evidence type="ECO:0000313" key="10">
    <source>
        <dbReference type="EMBL" id="NYJ11138.1"/>
    </source>
</evidence>
<evidence type="ECO:0000259" key="9">
    <source>
        <dbReference type="Pfam" id="PF12161"/>
    </source>
</evidence>
<evidence type="ECO:0000256" key="6">
    <source>
        <dbReference type="ARBA" id="ARBA00022747"/>
    </source>
</evidence>
<dbReference type="InterPro" id="IPR002052">
    <property type="entry name" value="DNA_methylase_N6_adenine_CS"/>
</dbReference>
<gene>
    <name evidence="10" type="ORF">GGI64_002189</name>
</gene>
<dbReference type="EMBL" id="JACBZV010000003">
    <property type="protein sequence ID" value="NYJ11138.1"/>
    <property type="molecule type" value="Genomic_DNA"/>
</dbReference>
<dbReference type="PROSITE" id="PS00092">
    <property type="entry name" value="N6_MTASE"/>
    <property type="match status" value="1"/>
</dbReference>
<comment type="caution">
    <text evidence="10">The sequence shown here is derived from an EMBL/GenBank/DDBJ whole genome shotgun (WGS) entry which is preliminary data.</text>
</comment>
<accession>A0A7Z0IXY7</accession>
<dbReference type="PANTHER" id="PTHR42998">
    <property type="entry name" value="TYPE I RESTRICTION ENZYME HINDVIIP M PROTEIN-RELATED"/>
    <property type="match status" value="1"/>
</dbReference>
<evidence type="ECO:0000256" key="1">
    <source>
        <dbReference type="ARBA" id="ARBA00006594"/>
    </source>
</evidence>
<dbReference type="CDD" id="cd02440">
    <property type="entry name" value="AdoMet_MTases"/>
    <property type="match status" value="1"/>
</dbReference>
<comment type="similarity">
    <text evidence="1">Belongs to the N(4)/N(6)-methyltransferase family.</text>
</comment>
<evidence type="ECO:0000256" key="7">
    <source>
        <dbReference type="ARBA" id="ARBA00047942"/>
    </source>
</evidence>
<evidence type="ECO:0000256" key="5">
    <source>
        <dbReference type="ARBA" id="ARBA00022691"/>
    </source>
</evidence>
<keyword evidence="3 10" id="KW-0489">Methyltransferase</keyword>
<dbReference type="GO" id="GO:0009307">
    <property type="term" value="P:DNA restriction-modification system"/>
    <property type="evidence" value="ECO:0007669"/>
    <property type="project" value="UniProtKB-KW"/>
</dbReference>